<comment type="caution">
    <text evidence="2">The sequence shown here is derived from an EMBL/GenBank/DDBJ whole genome shotgun (WGS) entry which is preliminary data.</text>
</comment>
<dbReference type="Pfam" id="PF13966">
    <property type="entry name" value="zf-RVT"/>
    <property type="match status" value="1"/>
</dbReference>
<evidence type="ECO:0000313" key="3">
    <source>
        <dbReference type="Proteomes" id="UP000554482"/>
    </source>
</evidence>
<gene>
    <name evidence="2" type="ORF">FRX31_030963</name>
</gene>
<reference evidence="2 3" key="1">
    <citation type="submission" date="2020-06" db="EMBL/GenBank/DDBJ databases">
        <title>Transcriptomic and genomic resources for Thalictrum thalictroides and T. hernandezii: Facilitating candidate gene discovery in an emerging model plant lineage.</title>
        <authorList>
            <person name="Arias T."/>
            <person name="Riano-Pachon D.M."/>
            <person name="Di Stilio V.S."/>
        </authorList>
    </citation>
    <scope>NUCLEOTIDE SEQUENCE [LARGE SCALE GENOMIC DNA]</scope>
    <source>
        <strain evidence="3">cv. WT478/WT964</strain>
        <tissue evidence="2">Leaves</tissue>
    </source>
</reference>
<dbReference type="AlphaFoldDB" id="A0A7J6V5D7"/>
<protein>
    <recommendedName>
        <fullName evidence="1">Reverse transcriptase zinc-binding domain-containing protein</fullName>
    </recommendedName>
</protein>
<accession>A0A7J6V5D7</accession>
<evidence type="ECO:0000313" key="2">
    <source>
        <dbReference type="EMBL" id="KAF5179450.1"/>
    </source>
</evidence>
<dbReference type="EMBL" id="JABWDY010038747">
    <property type="protein sequence ID" value="KAF5179450.1"/>
    <property type="molecule type" value="Genomic_DNA"/>
</dbReference>
<name>A0A7J6V5D7_THATH</name>
<evidence type="ECO:0000259" key="1">
    <source>
        <dbReference type="Pfam" id="PF13966"/>
    </source>
</evidence>
<sequence>MDIDMLYTCDHYIATIVKNHPSNNHWLCYFVYGHPDKSQRFKVWDMFSQLATTLSFYPGYLGYLNDFTCKISFFIWKLLHEALPVDSAVSKCHIQMASRCVCCISPKEESYMHLFYHGDLAKKA</sequence>
<dbReference type="Proteomes" id="UP000554482">
    <property type="component" value="Unassembled WGS sequence"/>
</dbReference>
<keyword evidence="3" id="KW-1185">Reference proteome</keyword>
<organism evidence="2 3">
    <name type="scientific">Thalictrum thalictroides</name>
    <name type="common">Rue-anemone</name>
    <name type="synonym">Anemone thalictroides</name>
    <dbReference type="NCBI Taxonomy" id="46969"/>
    <lineage>
        <taxon>Eukaryota</taxon>
        <taxon>Viridiplantae</taxon>
        <taxon>Streptophyta</taxon>
        <taxon>Embryophyta</taxon>
        <taxon>Tracheophyta</taxon>
        <taxon>Spermatophyta</taxon>
        <taxon>Magnoliopsida</taxon>
        <taxon>Ranunculales</taxon>
        <taxon>Ranunculaceae</taxon>
        <taxon>Thalictroideae</taxon>
        <taxon>Thalictrum</taxon>
    </lineage>
</organism>
<feature type="domain" description="Reverse transcriptase zinc-binding" evidence="1">
    <location>
        <begin position="65"/>
        <end position="123"/>
    </location>
</feature>
<feature type="non-terminal residue" evidence="2">
    <location>
        <position position="124"/>
    </location>
</feature>
<proteinExistence type="predicted"/>
<dbReference type="OrthoDB" id="1304844at2759"/>
<dbReference type="InterPro" id="IPR026960">
    <property type="entry name" value="RVT-Znf"/>
</dbReference>